<dbReference type="Proteomes" id="UP001239462">
    <property type="component" value="Unassembled WGS sequence"/>
</dbReference>
<evidence type="ECO:0000256" key="3">
    <source>
        <dbReference type="SAM" id="Coils"/>
    </source>
</evidence>
<dbReference type="InterPro" id="IPR050639">
    <property type="entry name" value="SSR_resolvase"/>
</dbReference>
<dbReference type="PROSITE" id="PS51737">
    <property type="entry name" value="RECOMBINASE_DNA_BIND"/>
    <property type="match status" value="1"/>
</dbReference>
<dbReference type="SUPFAM" id="SSF53041">
    <property type="entry name" value="Resolvase-like"/>
    <property type="match status" value="1"/>
</dbReference>
<dbReference type="InterPro" id="IPR006119">
    <property type="entry name" value="Resolv_N"/>
</dbReference>
<dbReference type="Pfam" id="PF00239">
    <property type="entry name" value="Resolvase"/>
    <property type="match status" value="1"/>
</dbReference>
<name>A0ABT7PF40_9BACT</name>
<keyword evidence="6" id="KW-1185">Reference proteome</keyword>
<dbReference type="PANTHER" id="PTHR30461">
    <property type="entry name" value="DNA-INVERTASE FROM LAMBDOID PROPHAGE"/>
    <property type="match status" value="1"/>
</dbReference>
<keyword evidence="2" id="KW-0233">DNA recombination</keyword>
<dbReference type="Pfam" id="PF07508">
    <property type="entry name" value="Recombinase"/>
    <property type="match status" value="1"/>
</dbReference>
<dbReference type="SMART" id="SM00857">
    <property type="entry name" value="Resolvase"/>
    <property type="match status" value="1"/>
</dbReference>
<feature type="domain" description="Recombinase" evidence="4">
    <location>
        <begin position="220"/>
        <end position="353"/>
    </location>
</feature>
<dbReference type="Gene3D" id="3.40.50.1390">
    <property type="entry name" value="Resolvase, N-terminal catalytic domain"/>
    <property type="match status" value="1"/>
</dbReference>
<protein>
    <submittedName>
        <fullName evidence="5">Recombinase family protein</fullName>
    </submittedName>
</protein>
<dbReference type="CDD" id="cd00338">
    <property type="entry name" value="Ser_Recombinase"/>
    <property type="match status" value="1"/>
</dbReference>
<accession>A0ABT7PF40</accession>
<evidence type="ECO:0000256" key="1">
    <source>
        <dbReference type="ARBA" id="ARBA00023125"/>
    </source>
</evidence>
<feature type="coiled-coil region" evidence="3">
    <location>
        <begin position="450"/>
        <end position="513"/>
    </location>
</feature>
<evidence type="ECO:0000259" key="4">
    <source>
        <dbReference type="PROSITE" id="PS51737"/>
    </source>
</evidence>
<proteinExistence type="predicted"/>
<evidence type="ECO:0000313" key="6">
    <source>
        <dbReference type="Proteomes" id="UP001239462"/>
    </source>
</evidence>
<dbReference type="InterPro" id="IPR036162">
    <property type="entry name" value="Resolvase-like_N_sf"/>
</dbReference>
<dbReference type="RefSeq" id="WP_149496536.1">
    <property type="nucleotide sequence ID" value="NZ_JASZZN010000004.1"/>
</dbReference>
<evidence type="ECO:0000256" key="2">
    <source>
        <dbReference type="ARBA" id="ARBA00023172"/>
    </source>
</evidence>
<keyword evidence="1" id="KW-0238">DNA-binding</keyword>
<reference evidence="5 6" key="1">
    <citation type="submission" date="2023-06" db="EMBL/GenBank/DDBJ databases">
        <title>Roseiconus lacunae JC819 isolated from Gulf of Mannar region, Tamil Nadu.</title>
        <authorList>
            <person name="Pk S."/>
            <person name="Ch S."/>
            <person name="Ch V.R."/>
        </authorList>
    </citation>
    <scope>NUCLEOTIDE SEQUENCE [LARGE SCALE GENOMIC DNA]</scope>
    <source>
        <strain evidence="5 6">JC819</strain>
    </source>
</reference>
<sequence length="684" mass="77438">MQSTITEVGQANQGVARQALDHWAEAAEKSGIDLDGFDPTASDEALIDWAVANGLTIATIYSRYSTEMQQSTADQIRECVIWAAKNGIFVPPCFISVDEGVKGSKSRRVGLNRTRQIFSSRKARVLLVYKASRLFRSAGKGYQLIQEEVVEEGLRAVSVSQGIDTDDKKSWKLQLQIHGLMDEMLLDVIADHVRDGQKGLFLDQFTTGALSVGFVPEEVPNARKTNRGLPRTRPTVDPIAAALIQEHARLILCGMSLREGVRRWNEAGGPCDPRSSSGRMTYPAYRRLFSNPKLIGRWEFGRKRNEFSSKRDYVKQVEQSESEVLVKQIDELRILDDQTYFALQRKFEERKTGPRGPRNEKVSKLWDLATECFRCSHCGTSEKPVRFHMAGANGRGMRCSQGETCSCSTCLHRKTAVIEVCCELAKLLDEQAQTIAEEVSRIPDDRDQFVEETRKSIACAEIELKSMENRVDALFELYADSSGDGRTEARSHLRAAQMRRDAVVAELRELRNSLDTNRELTYDEALSQLSEMALLLRRAARDELEGDEIFQALSLFRSITGGSIEVEVQTRRGRKQKVAEGIIRPQIRVALADWSDTLIPGTDPNEELRIWLRRPPRVDFLAERVHQLIDEQGLSHRQTAKQLQQEGHKINSGNVWYSYRRWYEMTGQPIPVLPYNNGNKRQSA</sequence>
<dbReference type="InterPro" id="IPR038109">
    <property type="entry name" value="DNA_bind_recomb_sf"/>
</dbReference>
<gene>
    <name evidence="5" type="ORF">QTN89_06685</name>
</gene>
<keyword evidence="3" id="KW-0175">Coiled coil</keyword>
<dbReference type="PANTHER" id="PTHR30461:SF2">
    <property type="entry name" value="SERINE RECOMBINASE PINE-RELATED"/>
    <property type="match status" value="1"/>
</dbReference>
<dbReference type="InterPro" id="IPR011109">
    <property type="entry name" value="DNA_bind_recombinase_dom"/>
</dbReference>
<evidence type="ECO:0000313" key="5">
    <source>
        <dbReference type="EMBL" id="MDM4015110.1"/>
    </source>
</evidence>
<organism evidence="5 6">
    <name type="scientific">Roseiconus lacunae</name>
    <dbReference type="NCBI Taxonomy" id="2605694"/>
    <lineage>
        <taxon>Bacteria</taxon>
        <taxon>Pseudomonadati</taxon>
        <taxon>Planctomycetota</taxon>
        <taxon>Planctomycetia</taxon>
        <taxon>Pirellulales</taxon>
        <taxon>Pirellulaceae</taxon>
        <taxon>Roseiconus</taxon>
    </lineage>
</organism>
<comment type="caution">
    <text evidence="5">The sequence shown here is derived from an EMBL/GenBank/DDBJ whole genome shotgun (WGS) entry which is preliminary data.</text>
</comment>
<dbReference type="EMBL" id="JASZZN010000004">
    <property type="protein sequence ID" value="MDM4015110.1"/>
    <property type="molecule type" value="Genomic_DNA"/>
</dbReference>
<dbReference type="Gene3D" id="3.90.1750.20">
    <property type="entry name" value="Putative Large Serine Recombinase, Chain B, Domain 2"/>
    <property type="match status" value="1"/>
</dbReference>